<sequence>EIDTLKTEKLKLQRHRETEQPQTEKQELQSKRHGTSRDRKREPPETEKQNHQR</sequence>
<evidence type="ECO:0000256" key="1">
    <source>
        <dbReference type="SAM" id="MobiDB-lite"/>
    </source>
</evidence>
<accession>A0AAD1QXP6</accession>
<proteinExistence type="predicted"/>
<protein>
    <submittedName>
        <fullName evidence="2">Uncharacterized protein</fullName>
    </submittedName>
</protein>
<dbReference type="Proteomes" id="UP001295444">
    <property type="component" value="Chromosome 01"/>
</dbReference>
<dbReference type="EMBL" id="OW240912">
    <property type="protein sequence ID" value="CAH2218878.1"/>
    <property type="molecule type" value="Genomic_DNA"/>
</dbReference>
<feature type="non-terminal residue" evidence="2">
    <location>
        <position position="1"/>
    </location>
</feature>
<evidence type="ECO:0000313" key="3">
    <source>
        <dbReference type="Proteomes" id="UP001295444"/>
    </source>
</evidence>
<evidence type="ECO:0000313" key="2">
    <source>
        <dbReference type="EMBL" id="CAH2218878.1"/>
    </source>
</evidence>
<reference evidence="2" key="1">
    <citation type="submission" date="2022-03" db="EMBL/GenBank/DDBJ databases">
        <authorList>
            <person name="Alioto T."/>
            <person name="Alioto T."/>
            <person name="Gomez Garrido J."/>
        </authorList>
    </citation>
    <scope>NUCLEOTIDE SEQUENCE</scope>
</reference>
<organism evidence="2 3">
    <name type="scientific">Pelobates cultripes</name>
    <name type="common">Western spadefoot toad</name>
    <dbReference type="NCBI Taxonomy" id="61616"/>
    <lineage>
        <taxon>Eukaryota</taxon>
        <taxon>Metazoa</taxon>
        <taxon>Chordata</taxon>
        <taxon>Craniata</taxon>
        <taxon>Vertebrata</taxon>
        <taxon>Euteleostomi</taxon>
        <taxon>Amphibia</taxon>
        <taxon>Batrachia</taxon>
        <taxon>Anura</taxon>
        <taxon>Pelobatoidea</taxon>
        <taxon>Pelobatidae</taxon>
        <taxon>Pelobates</taxon>
    </lineage>
</organism>
<keyword evidence="3" id="KW-1185">Reference proteome</keyword>
<name>A0AAD1QXP6_PELCU</name>
<dbReference type="AlphaFoldDB" id="A0AAD1QXP6"/>
<feature type="region of interest" description="Disordered" evidence="1">
    <location>
        <begin position="1"/>
        <end position="53"/>
    </location>
</feature>
<gene>
    <name evidence="2" type="ORF">PECUL_23A013700</name>
</gene>